<feature type="region of interest" description="Disordered" evidence="1">
    <location>
        <begin position="1"/>
        <end position="22"/>
    </location>
</feature>
<name>A0ABR0E410_ZASCE</name>
<protein>
    <submittedName>
        <fullName evidence="2">Uncharacterized protein</fullName>
    </submittedName>
</protein>
<evidence type="ECO:0000256" key="1">
    <source>
        <dbReference type="SAM" id="MobiDB-lite"/>
    </source>
</evidence>
<keyword evidence="3" id="KW-1185">Reference proteome</keyword>
<evidence type="ECO:0000313" key="2">
    <source>
        <dbReference type="EMBL" id="KAK4496167.1"/>
    </source>
</evidence>
<comment type="caution">
    <text evidence="2">The sequence shown here is derived from an EMBL/GenBank/DDBJ whole genome shotgun (WGS) entry which is preliminary data.</text>
</comment>
<dbReference type="EMBL" id="JAXOVC010000010">
    <property type="protein sequence ID" value="KAK4496167.1"/>
    <property type="molecule type" value="Genomic_DNA"/>
</dbReference>
<proteinExistence type="predicted"/>
<sequence>MEIDQITPQLHREDSPAPRESMQSVLRELIHVQKLISLLPSRLRSLRCNSAHDTMGGLAVDQAMSSGMAGWPLSARALSLVDDDYPTKRTSDVKVYGATFLLTFKPKACEVSK</sequence>
<gene>
    <name evidence="2" type="ORF">PRZ48_012147</name>
</gene>
<evidence type="ECO:0000313" key="3">
    <source>
        <dbReference type="Proteomes" id="UP001305779"/>
    </source>
</evidence>
<reference evidence="2 3" key="1">
    <citation type="journal article" date="2023" name="G3 (Bethesda)">
        <title>A chromosome-level genome assembly of Zasmidium syzygii isolated from banana leaves.</title>
        <authorList>
            <person name="van Westerhoven A.C."/>
            <person name="Mehrabi R."/>
            <person name="Talebi R."/>
            <person name="Steentjes M.B.F."/>
            <person name="Corcolon B."/>
            <person name="Chong P.A."/>
            <person name="Kema G.H.J."/>
            <person name="Seidl M.F."/>
        </authorList>
    </citation>
    <scope>NUCLEOTIDE SEQUENCE [LARGE SCALE GENOMIC DNA]</scope>
    <source>
        <strain evidence="2 3">P124</strain>
    </source>
</reference>
<accession>A0ABR0E410</accession>
<dbReference type="Proteomes" id="UP001305779">
    <property type="component" value="Unassembled WGS sequence"/>
</dbReference>
<organism evidence="2 3">
    <name type="scientific">Zasmidium cellare</name>
    <name type="common">Wine cellar mold</name>
    <name type="synonym">Racodium cellare</name>
    <dbReference type="NCBI Taxonomy" id="395010"/>
    <lineage>
        <taxon>Eukaryota</taxon>
        <taxon>Fungi</taxon>
        <taxon>Dikarya</taxon>
        <taxon>Ascomycota</taxon>
        <taxon>Pezizomycotina</taxon>
        <taxon>Dothideomycetes</taxon>
        <taxon>Dothideomycetidae</taxon>
        <taxon>Mycosphaerellales</taxon>
        <taxon>Mycosphaerellaceae</taxon>
        <taxon>Zasmidium</taxon>
    </lineage>
</organism>